<dbReference type="EMBL" id="JAHKNG010000018">
    <property type="protein sequence ID" value="MBU3030730.1"/>
    <property type="molecule type" value="Genomic_DNA"/>
</dbReference>
<evidence type="ECO:0000256" key="1">
    <source>
        <dbReference type="SAM" id="Phobius"/>
    </source>
</evidence>
<evidence type="ECO:0000313" key="2">
    <source>
        <dbReference type="EMBL" id="MBU3030730.1"/>
    </source>
</evidence>
<keyword evidence="3" id="KW-1185">Reference proteome</keyword>
<keyword evidence="1" id="KW-0812">Transmembrane</keyword>
<accession>A0ABS6AM66</accession>
<protein>
    <recommendedName>
        <fullName evidence="4">Fructose-bisphosphate aldolase</fullName>
    </recommendedName>
</protein>
<feature type="transmembrane region" description="Helical" evidence="1">
    <location>
        <begin position="21"/>
        <end position="42"/>
    </location>
</feature>
<comment type="caution">
    <text evidence="2">The sequence shown here is derived from an EMBL/GenBank/DDBJ whole genome shotgun (WGS) entry which is preliminary data.</text>
</comment>
<dbReference type="InterPro" id="IPR041720">
    <property type="entry name" value="FbaB-like"/>
</dbReference>
<reference evidence="2" key="1">
    <citation type="submission" date="2021-06" db="EMBL/GenBank/DDBJ databases">
        <title>Paracoccus bacterium XHP0099 sp. nov., isolated from the surface waters of the Yellow Sea.</title>
        <authorList>
            <person name="Xue H."/>
            <person name="Zhang D."/>
        </authorList>
    </citation>
    <scope>NUCLEOTIDE SEQUENCE</scope>
    <source>
        <strain evidence="2">XHP0099</strain>
    </source>
</reference>
<dbReference type="PANTHER" id="PTHR47916:SF1">
    <property type="entry name" value="3-HYDROXY-5-PHOSPHONOOXYPENTANE-2,4-DIONE THIOLASE"/>
    <property type="match status" value="1"/>
</dbReference>
<dbReference type="RefSeq" id="WP_216033406.1">
    <property type="nucleotide sequence ID" value="NZ_JAHKNG010000018.1"/>
</dbReference>
<dbReference type="SMART" id="SM01133">
    <property type="entry name" value="DeoC"/>
    <property type="match status" value="1"/>
</dbReference>
<name>A0ABS6AM66_9RHOB</name>
<keyword evidence="1" id="KW-0472">Membrane</keyword>
<dbReference type="InterPro" id="IPR002915">
    <property type="entry name" value="DeoC/FbaB/LacD_aldolase"/>
</dbReference>
<dbReference type="Proteomes" id="UP001166191">
    <property type="component" value="Unassembled WGS sequence"/>
</dbReference>
<evidence type="ECO:0000313" key="3">
    <source>
        <dbReference type="Proteomes" id="UP001166191"/>
    </source>
</evidence>
<dbReference type="PIRSF" id="PIRSF038992">
    <property type="entry name" value="Aldolase_Ia"/>
    <property type="match status" value="1"/>
</dbReference>
<dbReference type="InterPro" id="IPR050456">
    <property type="entry name" value="DeoC/FbaB_aldolase"/>
</dbReference>
<dbReference type="Pfam" id="PF01791">
    <property type="entry name" value="DeoC"/>
    <property type="match status" value="1"/>
</dbReference>
<proteinExistence type="predicted"/>
<evidence type="ECO:0008006" key="4">
    <source>
        <dbReference type="Google" id="ProtNLM"/>
    </source>
</evidence>
<gene>
    <name evidence="2" type="ORF">KNW02_11460</name>
</gene>
<dbReference type="PANTHER" id="PTHR47916">
    <property type="entry name" value="FRUCTOSE-BISPHOSPHATE ALDOLASE CLASS 1"/>
    <property type="match status" value="1"/>
</dbReference>
<sequence>MDSRTGKKIRMARFFNQKSRKALLVAYSHGVIMGPLPGMMSLAEMERACDQMSAVDGLMVAPGMLLLLEQYFIGRDRPALMLHMDYQSYVRSVLPYDQGGTVELASVEQALAAGADGIMTYMYIGHPDPEIEKLEIARNARIARECERLGMVFMVEALSAQLRRHPEHQTDIAIQSLGCRIAAELGADMVKAFYPGSLENVTEMARTCPVPLMLAGGAKAKNPEDAFGHADDAIRAGASGLVFGRNIFEADDVPATVQRYRRIVHGDAA</sequence>
<keyword evidence="1" id="KW-1133">Transmembrane helix</keyword>
<organism evidence="2 3">
    <name type="scientific">Paracoccus marinaquae</name>
    <dbReference type="NCBI Taxonomy" id="2841926"/>
    <lineage>
        <taxon>Bacteria</taxon>
        <taxon>Pseudomonadati</taxon>
        <taxon>Pseudomonadota</taxon>
        <taxon>Alphaproteobacteria</taxon>
        <taxon>Rhodobacterales</taxon>
        <taxon>Paracoccaceae</taxon>
        <taxon>Paracoccus</taxon>
    </lineage>
</organism>